<dbReference type="Pfam" id="PF00565">
    <property type="entry name" value="SNase"/>
    <property type="match status" value="1"/>
</dbReference>
<dbReference type="SMART" id="SM00318">
    <property type="entry name" value="SNc"/>
    <property type="match status" value="1"/>
</dbReference>
<dbReference type="EMBL" id="LCQD01000007">
    <property type="protein sequence ID" value="KKW12922.1"/>
    <property type="molecule type" value="Genomic_DNA"/>
</dbReference>
<evidence type="ECO:0000313" key="6">
    <source>
        <dbReference type="Proteomes" id="UP000034588"/>
    </source>
</evidence>
<dbReference type="GO" id="GO:0004519">
    <property type="term" value="F:endonuclease activity"/>
    <property type="evidence" value="ECO:0007669"/>
    <property type="project" value="UniProtKB-KW"/>
</dbReference>
<keyword evidence="2" id="KW-0255">Endonuclease</keyword>
<reference evidence="5 6" key="1">
    <citation type="journal article" date="2015" name="Nature">
        <title>rRNA introns, odd ribosomes, and small enigmatic genomes across a large radiation of phyla.</title>
        <authorList>
            <person name="Brown C.T."/>
            <person name="Hug L.A."/>
            <person name="Thomas B.C."/>
            <person name="Sharon I."/>
            <person name="Castelle C.J."/>
            <person name="Singh A."/>
            <person name="Wilkins M.J."/>
            <person name="Williams K.H."/>
            <person name="Banfield J.F."/>
        </authorList>
    </citation>
    <scope>NUCLEOTIDE SEQUENCE [LARGE SCALE GENOMIC DNA]</scope>
</reference>
<dbReference type="Proteomes" id="UP000034588">
    <property type="component" value="Unassembled WGS sequence"/>
</dbReference>
<name>A0A0G1YD64_9BACT</name>
<dbReference type="PANTHER" id="PTHR12302:SF3">
    <property type="entry name" value="SERINE_THREONINE-PROTEIN KINASE 31"/>
    <property type="match status" value="1"/>
</dbReference>
<sequence length="168" mass="18447">MKRILLILAILIVALLTFSSQKSVEITKQATSSASLTSEFARVTRVIDGDTVEIEGGRHVRYIGVDTPEFARETKPQECFAKEASELNASLVSGGTVRLVSDVSDTDEYGRFLRYVYAGDVFVNEALVRQGAARATPIRPDVTFSSLFYAAQQEAQTNNRGLWVGCPH</sequence>
<dbReference type="PANTHER" id="PTHR12302">
    <property type="entry name" value="EBNA2 BINDING PROTEIN P100"/>
    <property type="match status" value="1"/>
</dbReference>
<organism evidence="5 6">
    <name type="scientific">Candidatus Gottesmanbacteria bacterium GW2011_GWB1_49_7</name>
    <dbReference type="NCBI Taxonomy" id="1618448"/>
    <lineage>
        <taxon>Bacteria</taxon>
        <taxon>Candidatus Gottesmaniibacteriota</taxon>
    </lineage>
</organism>
<dbReference type="PROSITE" id="PS50830">
    <property type="entry name" value="TNASE_3"/>
    <property type="match status" value="1"/>
</dbReference>
<dbReference type="SUPFAM" id="SSF50199">
    <property type="entry name" value="Staphylococcal nuclease"/>
    <property type="match status" value="1"/>
</dbReference>
<evidence type="ECO:0000256" key="2">
    <source>
        <dbReference type="ARBA" id="ARBA00022759"/>
    </source>
</evidence>
<feature type="domain" description="TNase-like" evidence="4">
    <location>
        <begin position="37"/>
        <end position="165"/>
    </location>
</feature>
<protein>
    <submittedName>
        <fullName evidence="5">Micrococcal nuclease-like protein nuclease</fullName>
    </submittedName>
</protein>
<proteinExistence type="predicted"/>
<evidence type="ECO:0000313" key="5">
    <source>
        <dbReference type="EMBL" id="KKW12922.1"/>
    </source>
</evidence>
<dbReference type="InterPro" id="IPR035437">
    <property type="entry name" value="SNase_OB-fold_sf"/>
</dbReference>
<evidence type="ECO:0000256" key="1">
    <source>
        <dbReference type="ARBA" id="ARBA00022722"/>
    </source>
</evidence>
<evidence type="ECO:0000256" key="3">
    <source>
        <dbReference type="ARBA" id="ARBA00022801"/>
    </source>
</evidence>
<dbReference type="GO" id="GO:0016787">
    <property type="term" value="F:hydrolase activity"/>
    <property type="evidence" value="ECO:0007669"/>
    <property type="project" value="UniProtKB-KW"/>
</dbReference>
<keyword evidence="1" id="KW-0540">Nuclease</keyword>
<accession>A0A0G1YD64</accession>
<evidence type="ECO:0000259" key="4">
    <source>
        <dbReference type="PROSITE" id="PS50830"/>
    </source>
</evidence>
<gene>
    <name evidence="5" type="ORF">UY48_C0007G0011</name>
</gene>
<keyword evidence="3" id="KW-0378">Hydrolase</keyword>
<comment type="caution">
    <text evidence="5">The sequence shown here is derived from an EMBL/GenBank/DDBJ whole genome shotgun (WGS) entry which is preliminary data.</text>
</comment>
<dbReference type="InterPro" id="IPR016071">
    <property type="entry name" value="Staphylococal_nuclease_OB-fold"/>
</dbReference>
<dbReference type="Gene3D" id="2.40.50.90">
    <property type="match status" value="1"/>
</dbReference>
<dbReference type="AlphaFoldDB" id="A0A0G1YD64"/>